<gene>
    <name evidence="1" type="ORF">QO012_004196</name>
</gene>
<dbReference type="EMBL" id="JAUSVP010000016">
    <property type="protein sequence ID" value="MDQ0449674.1"/>
    <property type="molecule type" value="Genomic_DNA"/>
</dbReference>
<reference evidence="1 2" key="1">
    <citation type="submission" date="2023-07" db="EMBL/GenBank/DDBJ databases">
        <title>Genomic Encyclopedia of Type Strains, Phase IV (KMG-IV): sequencing the most valuable type-strain genomes for metagenomic binning, comparative biology and taxonomic classification.</title>
        <authorList>
            <person name="Goeker M."/>
        </authorList>
    </citation>
    <scope>NUCLEOTIDE SEQUENCE [LARGE SCALE GENOMIC DNA]</scope>
    <source>
        <strain evidence="1 2">DSM 19013</strain>
    </source>
</reference>
<protein>
    <submittedName>
        <fullName evidence="1">Anti-sigma factor RsiW</fullName>
    </submittedName>
</protein>
<comment type="caution">
    <text evidence="1">The sequence shown here is derived from an EMBL/GenBank/DDBJ whole genome shotgun (WGS) entry which is preliminary data.</text>
</comment>
<sequence>MIDPITDSDLIAFVDGQIDPMRRIEVEAHLAAHPQAAARVMADLHDRDALRATFRERIGPGPERNVHLARRLDRSLRWNLVASRLKRAAAIAVMVGAGWLAHDEIGSFGVPGTMASTIDASLLDDARQARTVARLRAATAGDGITYDRERLRRVTGVELPPLPEGWNVRDLQVFPSRHGTGIEVTFDADLLGEVSLFATRADGRSGPAMLGDTAEGRVLAWSADGNAYAVSGPKGDAVLQRAAGLLGG</sequence>
<organism evidence="1 2">
    <name type="scientific">Methylobacterium aerolatum</name>
    <dbReference type="NCBI Taxonomy" id="418708"/>
    <lineage>
        <taxon>Bacteria</taxon>
        <taxon>Pseudomonadati</taxon>
        <taxon>Pseudomonadota</taxon>
        <taxon>Alphaproteobacteria</taxon>
        <taxon>Hyphomicrobiales</taxon>
        <taxon>Methylobacteriaceae</taxon>
        <taxon>Methylobacterium</taxon>
    </lineage>
</organism>
<name>A0ABU0I4Y7_9HYPH</name>
<evidence type="ECO:0000313" key="2">
    <source>
        <dbReference type="Proteomes" id="UP001231124"/>
    </source>
</evidence>
<dbReference type="Proteomes" id="UP001231124">
    <property type="component" value="Unassembled WGS sequence"/>
</dbReference>
<dbReference type="RefSeq" id="WP_238205175.1">
    <property type="nucleotide sequence ID" value="NZ_BPQE01000021.1"/>
</dbReference>
<proteinExistence type="predicted"/>
<keyword evidence="2" id="KW-1185">Reference proteome</keyword>
<accession>A0ABU0I4Y7</accession>
<evidence type="ECO:0000313" key="1">
    <source>
        <dbReference type="EMBL" id="MDQ0449674.1"/>
    </source>
</evidence>